<evidence type="ECO:0000313" key="3">
    <source>
        <dbReference type="Proteomes" id="UP001148838"/>
    </source>
</evidence>
<evidence type="ECO:0000313" key="2">
    <source>
        <dbReference type="EMBL" id="KAJ4447801.1"/>
    </source>
</evidence>
<keyword evidence="3" id="KW-1185">Reference proteome</keyword>
<reference evidence="2 3" key="1">
    <citation type="journal article" date="2022" name="Allergy">
        <title>Genome assembly and annotation of Periplaneta americana reveal a comprehensive cockroach allergen profile.</title>
        <authorList>
            <person name="Wang L."/>
            <person name="Xiong Q."/>
            <person name="Saelim N."/>
            <person name="Wang L."/>
            <person name="Nong W."/>
            <person name="Wan A.T."/>
            <person name="Shi M."/>
            <person name="Liu X."/>
            <person name="Cao Q."/>
            <person name="Hui J.H.L."/>
            <person name="Sookrung N."/>
            <person name="Leung T.F."/>
            <person name="Tungtrongchitr A."/>
            <person name="Tsui S.K.W."/>
        </authorList>
    </citation>
    <scope>NUCLEOTIDE SEQUENCE [LARGE SCALE GENOMIC DNA]</scope>
    <source>
        <strain evidence="2">PWHHKU_190912</strain>
    </source>
</reference>
<comment type="caution">
    <text evidence="2">The sequence shown here is derived from an EMBL/GenBank/DDBJ whole genome shotgun (WGS) entry which is preliminary data.</text>
</comment>
<gene>
    <name evidence="2" type="ORF">ANN_09809</name>
</gene>
<feature type="region of interest" description="Disordered" evidence="1">
    <location>
        <begin position="46"/>
        <end position="69"/>
    </location>
</feature>
<proteinExistence type="predicted"/>
<dbReference type="Proteomes" id="UP001148838">
    <property type="component" value="Unassembled WGS sequence"/>
</dbReference>
<dbReference type="EMBL" id="JAJSOF020000005">
    <property type="protein sequence ID" value="KAJ4447801.1"/>
    <property type="molecule type" value="Genomic_DNA"/>
</dbReference>
<name>A0ABQ8TNT7_PERAM</name>
<protein>
    <submittedName>
        <fullName evidence="2">Uncharacterized protein</fullName>
    </submittedName>
</protein>
<organism evidence="2 3">
    <name type="scientific">Periplaneta americana</name>
    <name type="common">American cockroach</name>
    <name type="synonym">Blatta americana</name>
    <dbReference type="NCBI Taxonomy" id="6978"/>
    <lineage>
        <taxon>Eukaryota</taxon>
        <taxon>Metazoa</taxon>
        <taxon>Ecdysozoa</taxon>
        <taxon>Arthropoda</taxon>
        <taxon>Hexapoda</taxon>
        <taxon>Insecta</taxon>
        <taxon>Pterygota</taxon>
        <taxon>Neoptera</taxon>
        <taxon>Polyneoptera</taxon>
        <taxon>Dictyoptera</taxon>
        <taxon>Blattodea</taxon>
        <taxon>Blattoidea</taxon>
        <taxon>Blattidae</taxon>
        <taxon>Blattinae</taxon>
        <taxon>Periplaneta</taxon>
    </lineage>
</organism>
<evidence type="ECO:0000256" key="1">
    <source>
        <dbReference type="SAM" id="MobiDB-lite"/>
    </source>
</evidence>
<accession>A0ABQ8TNT7</accession>
<sequence length="69" mass="8190">MTLSKTRTPEAIRRSYRRSRAVFVRCRRADIMTMYLFWRRQPRTKTGLNLTSDTNKTPPLRQSGQKIMG</sequence>